<sequence>MLCLLSISTPLLAVTTLTVKVTVVAPPACVINGNQLIEVNFGDDVMTTRVDGSYKKMPVTYSVECKDMPNNAMKMQISGNSASFDRDVLQTNRADLGVALISNGKRVPMNSWLNFTYPSKPTLEAVLVKQAGATLRGDAFSAGATMRVEYQ</sequence>
<proteinExistence type="predicted"/>
<feature type="domain" description="Fimbrial-type adhesion" evidence="1">
    <location>
        <begin position="19"/>
        <end position="151"/>
    </location>
</feature>
<dbReference type="GO" id="GO:0007155">
    <property type="term" value="P:cell adhesion"/>
    <property type="evidence" value="ECO:0007669"/>
    <property type="project" value="InterPro"/>
</dbReference>
<dbReference type="OrthoDB" id="7007417at2"/>
<dbReference type="EMBL" id="MJAO01000033">
    <property type="protein sequence ID" value="OKB64595.1"/>
    <property type="molecule type" value="Genomic_DNA"/>
</dbReference>
<organism evidence="2 3">
    <name type="scientific">Serratia marcescens</name>
    <dbReference type="NCBI Taxonomy" id="615"/>
    <lineage>
        <taxon>Bacteria</taxon>
        <taxon>Pseudomonadati</taxon>
        <taxon>Pseudomonadota</taxon>
        <taxon>Gammaproteobacteria</taxon>
        <taxon>Enterobacterales</taxon>
        <taxon>Yersiniaceae</taxon>
        <taxon>Serratia</taxon>
    </lineage>
</organism>
<dbReference type="Gene3D" id="2.60.40.1090">
    <property type="entry name" value="Fimbrial-type adhesion domain"/>
    <property type="match status" value="1"/>
</dbReference>
<dbReference type="SUPFAM" id="SSF49401">
    <property type="entry name" value="Bacterial adhesins"/>
    <property type="match status" value="1"/>
</dbReference>
<dbReference type="Proteomes" id="UP000185770">
    <property type="component" value="Unassembled WGS sequence"/>
</dbReference>
<gene>
    <name evidence="2" type="ORF">BHU62_21880</name>
</gene>
<dbReference type="InterPro" id="IPR008966">
    <property type="entry name" value="Adhesion_dom_sf"/>
</dbReference>
<dbReference type="Pfam" id="PF00419">
    <property type="entry name" value="Fimbrial"/>
    <property type="match status" value="1"/>
</dbReference>
<reference evidence="2 3" key="1">
    <citation type="submission" date="2016-09" db="EMBL/GenBank/DDBJ databases">
        <title>Serratia marcescens MSU-97 and epiphytic antimycotic-producing bacteria.</title>
        <authorList>
            <person name="Matilla M.A."/>
        </authorList>
    </citation>
    <scope>NUCLEOTIDE SEQUENCE [LARGE SCALE GENOMIC DNA]</scope>
    <source>
        <strain evidence="2 3">MSU-97</strain>
    </source>
</reference>
<evidence type="ECO:0000259" key="1">
    <source>
        <dbReference type="Pfam" id="PF00419"/>
    </source>
</evidence>
<evidence type="ECO:0000313" key="3">
    <source>
        <dbReference type="Proteomes" id="UP000185770"/>
    </source>
</evidence>
<dbReference type="InterPro" id="IPR000259">
    <property type="entry name" value="Adhesion_dom_fimbrial"/>
</dbReference>
<comment type="caution">
    <text evidence="2">The sequence shown here is derived from an EMBL/GenBank/DDBJ whole genome shotgun (WGS) entry which is preliminary data.</text>
</comment>
<accession>A0A1Q4NUN3</accession>
<name>A0A1Q4NUN3_SERMA</name>
<protein>
    <submittedName>
        <fullName evidence="2">Exotoxin</fullName>
    </submittedName>
</protein>
<evidence type="ECO:0000313" key="2">
    <source>
        <dbReference type="EMBL" id="OKB64595.1"/>
    </source>
</evidence>
<dbReference type="AlphaFoldDB" id="A0A1Q4NUN3"/>
<dbReference type="InterPro" id="IPR036937">
    <property type="entry name" value="Adhesion_dom_fimbrial_sf"/>
</dbReference>
<dbReference type="GO" id="GO:0009289">
    <property type="term" value="C:pilus"/>
    <property type="evidence" value="ECO:0007669"/>
    <property type="project" value="InterPro"/>
</dbReference>